<dbReference type="EMBL" id="CP053452">
    <property type="protein sequence ID" value="QJW99230.1"/>
    <property type="molecule type" value="Genomic_DNA"/>
</dbReference>
<sequence>MSPRANRLDGLVCLGLVALTASVFAGVLGCEFVTYDDPMYVLTNPAVTGGLTADNVSWAWTGKFGLWHPLTWMSLQLDTELFGLNPARFHLTNLLLHCGNVLLVYGVLTSLTGARGPSAAVAALFAVHPLNVETVAWVSERKGLLSMFFGLIAVGAYGAYVRAPGLARYGVMVGAYTLSLLAKPVFVSLPLLLLLLDYWPLRRAGTAATGGRSWRQLAGEKLPLVGLAVAIGVVTIVAEDSVGALPTSGSRSIESRLKNGAVSYAEYLRRAVYPNDLAPFYPHPGRSLPSETAVGSALLLVALSVLAVRTRERLPYLLVGWSWFVVALLPMSGLIQVGGHAMADRYAYLPLIGLLVAVCWGVRALTERSRWVPAGVAVLAVGASGFVARAQVEHWKTSEALWEHTLAVTARNHRAHFHLGKIRAEEGRTDDAIRHFRAGLEFHPRDEVANFLLGCLLADRGQLDEAAARLTTATETAPQFADAWWQLGRVQRRRNDPASAAAALTAALKLRPNDPQMLTERGTACARAGRPADAVADFRAARAAGYESVDLDNNMGIALAELGLLDEARARFRSAVCAAPDAPDGYINLGFLMEQLGQPDEAADLFRTAARVDATAVAPRSALGLLLRRRGRPQDAVPVLEAATGLKPDDPELWFELGLTWEVLGTQDRAAGAYRRAAQLRPGAARFHAALGSVLVAQGLPGAADEFRAAQADADGLRQCARTAFRLAAHQNPAAREEKVAVCLARAVCRASGEREPALLDLLAIAYASDGQFARALEVEQKAIELSPSDRPPDRAVRERMLKSFRDGKPVRDTELK</sequence>
<feature type="transmembrane region" description="Helical" evidence="4">
    <location>
        <begin position="89"/>
        <end position="108"/>
    </location>
</feature>
<evidence type="ECO:0000313" key="5">
    <source>
        <dbReference type="EMBL" id="QJW99230.1"/>
    </source>
</evidence>
<dbReference type="Gene3D" id="1.25.40.10">
    <property type="entry name" value="Tetratricopeptide repeat domain"/>
    <property type="match status" value="2"/>
</dbReference>
<feature type="transmembrane region" description="Helical" evidence="4">
    <location>
        <begin position="292"/>
        <end position="309"/>
    </location>
</feature>
<keyword evidence="4" id="KW-0812">Transmembrane</keyword>
<name>A0A6M5Z0R7_9BACT</name>
<dbReference type="RefSeq" id="WP_171474232.1">
    <property type="nucleotide sequence ID" value="NZ_CP053452.2"/>
</dbReference>
<evidence type="ECO:0000256" key="1">
    <source>
        <dbReference type="ARBA" id="ARBA00022737"/>
    </source>
</evidence>
<feature type="transmembrane region" description="Helical" evidence="4">
    <location>
        <begin position="222"/>
        <end position="238"/>
    </location>
</feature>
<gene>
    <name evidence="5" type="ORF">FTUN_6832</name>
</gene>
<reference evidence="6" key="1">
    <citation type="submission" date="2020-05" db="EMBL/GenBank/DDBJ databases">
        <title>Frigoriglobus tundricola gen. nov., sp. nov., a psychrotolerant cellulolytic planctomycete of the family Gemmataceae with two divergent copies of 16S rRNA gene.</title>
        <authorList>
            <person name="Kulichevskaya I.S."/>
            <person name="Ivanova A.A."/>
            <person name="Naumoff D.G."/>
            <person name="Beletsky A.V."/>
            <person name="Rijpstra W.I.C."/>
            <person name="Sinninghe Damste J.S."/>
            <person name="Mardanov A.V."/>
            <person name="Ravin N.V."/>
            <person name="Dedysh S.N."/>
        </authorList>
    </citation>
    <scope>NUCLEOTIDE SEQUENCE [LARGE SCALE GENOMIC DNA]</scope>
    <source>
        <strain evidence="6">PL17</strain>
    </source>
</reference>
<feature type="transmembrane region" description="Helical" evidence="4">
    <location>
        <begin position="371"/>
        <end position="388"/>
    </location>
</feature>
<keyword evidence="4" id="KW-0472">Membrane</keyword>
<dbReference type="PROSITE" id="PS50005">
    <property type="entry name" value="TPR"/>
    <property type="match status" value="5"/>
</dbReference>
<dbReference type="PANTHER" id="PTHR44227">
    <property type="match status" value="1"/>
</dbReference>
<dbReference type="InterPro" id="IPR052346">
    <property type="entry name" value="O-mannosyl-transferase_TMTC"/>
</dbReference>
<evidence type="ECO:0000256" key="2">
    <source>
        <dbReference type="ARBA" id="ARBA00022803"/>
    </source>
</evidence>
<protein>
    <submittedName>
        <fullName evidence="5">Uncharacterized protein</fullName>
    </submittedName>
</protein>
<feature type="transmembrane region" description="Helical" evidence="4">
    <location>
        <begin position="143"/>
        <end position="160"/>
    </location>
</feature>
<evidence type="ECO:0000256" key="4">
    <source>
        <dbReference type="SAM" id="Phobius"/>
    </source>
</evidence>
<dbReference type="AlphaFoldDB" id="A0A6M5Z0R7"/>
<proteinExistence type="predicted"/>
<evidence type="ECO:0000313" key="6">
    <source>
        <dbReference type="Proteomes" id="UP000503447"/>
    </source>
</evidence>
<dbReference type="PROSITE" id="PS51257">
    <property type="entry name" value="PROKAR_LIPOPROTEIN"/>
    <property type="match status" value="1"/>
</dbReference>
<dbReference type="PANTHER" id="PTHR44227:SF3">
    <property type="entry name" value="PROTEIN O-MANNOSYL-TRANSFERASE TMTC4"/>
    <property type="match status" value="1"/>
</dbReference>
<dbReference type="InterPro" id="IPR019734">
    <property type="entry name" value="TPR_rpt"/>
</dbReference>
<feature type="transmembrane region" description="Helical" evidence="4">
    <location>
        <begin position="316"/>
        <end position="335"/>
    </location>
</feature>
<feature type="repeat" description="TPR" evidence="3">
    <location>
        <begin position="481"/>
        <end position="514"/>
    </location>
</feature>
<feature type="repeat" description="TPR" evidence="3">
    <location>
        <begin position="583"/>
        <end position="616"/>
    </location>
</feature>
<dbReference type="SMART" id="SM00028">
    <property type="entry name" value="TPR"/>
    <property type="match status" value="9"/>
</dbReference>
<keyword evidence="6" id="KW-1185">Reference proteome</keyword>
<dbReference type="Proteomes" id="UP000503447">
    <property type="component" value="Chromosome"/>
</dbReference>
<keyword evidence="1" id="KW-0677">Repeat</keyword>
<feature type="repeat" description="TPR" evidence="3">
    <location>
        <begin position="413"/>
        <end position="446"/>
    </location>
</feature>
<keyword evidence="2 3" id="KW-0802">TPR repeat</keyword>
<accession>A0A6M5Z0R7</accession>
<dbReference type="InterPro" id="IPR011990">
    <property type="entry name" value="TPR-like_helical_dom_sf"/>
</dbReference>
<feature type="transmembrane region" description="Helical" evidence="4">
    <location>
        <begin position="347"/>
        <end position="364"/>
    </location>
</feature>
<dbReference type="Pfam" id="PF13432">
    <property type="entry name" value="TPR_16"/>
    <property type="match status" value="4"/>
</dbReference>
<dbReference type="SUPFAM" id="SSF48452">
    <property type="entry name" value="TPR-like"/>
    <property type="match status" value="2"/>
</dbReference>
<dbReference type="KEGG" id="ftj:FTUN_6832"/>
<organism evidence="5 6">
    <name type="scientific">Frigoriglobus tundricola</name>
    <dbReference type="NCBI Taxonomy" id="2774151"/>
    <lineage>
        <taxon>Bacteria</taxon>
        <taxon>Pseudomonadati</taxon>
        <taxon>Planctomycetota</taxon>
        <taxon>Planctomycetia</taxon>
        <taxon>Gemmatales</taxon>
        <taxon>Gemmataceae</taxon>
        <taxon>Frigoriglobus</taxon>
    </lineage>
</organism>
<feature type="transmembrane region" description="Helical" evidence="4">
    <location>
        <begin position="180"/>
        <end position="201"/>
    </location>
</feature>
<feature type="repeat" description="TPR" evidence="3">
    <location>
        <begin position="757"/>
        <end position="790"/>
    </location>
</feature>
<evidence type="ECO:0000256" key="3">
    <source>
        <dbReference type="PROSITE-ProRule" id="PRU00339"/>
    </source>
</evidence>
<keyword evidence="4" id="KW-1133">Transmembrane helix</keyword>
<feature type="repeat" description="TPR" evidence="3">
    <location>
        <begin position="651"/>
        <end position="684"/>
    </location>
</feature>